<accession>A0A6L9L4U7</accession>
<dbReference type="Gene3D" id="3.40.50.2300">
    <property type="match status" value="1"/>
</dbReference>
<feature type="domain" description="Response regulatory" evidence="5">
    <location>
        <begin position="7"/>
        <end position="121"/>
    </location>
</feature>
<evidence type="ECO:0000313" key="7">
    <source>
        <dbReference type="Proteomes" id="UP000474175"/>
    </source>
</evidence>
<dbReference type="PANTHER" id="PTHR45566:SF2">
    <property type="entry name" value="NARL SUBFAMILY"/>
    <property type="match status" value="1"/>
</dbReference>
<dbReference type="Pfam" id="PF00072">
    <property type="entry name" value="Response_reg"/>
    <property type="match status" value="1"/>
</dbReference>
<name>A0A6L9L4U7_9BACT</name>
<proteinExistence type="predicted"/>
<evidence type="ECO:0000256" key="3">
    <source>
        <dbReference type="PROSITE-ProRule" id="PRU00169"/>
    </source>
</evidence>
<dbReference type="PRINTS" id="PR00038">
    <property type="entry name" value="HTHLUXR"/>
</dbReference>
<dbReference type="CDD" id="cd17535">
    <property type="entry name" value="REC_NarL-like"/>
    <property type="match status" value="1"/>
</dbReference>
<gene>
    <name evidence="6" type="ORF">GK108_11520</name>
</gene>
<dbReference type="InterPro" id="IPR016032">
    <property type="entry name" value="Sig_transdc_resp-reg_C-effctor"/>
</dbReference>
<keyword evidence="2" id="KW-0238">DNA-binding</keyword>
<protein>
    <submittedName>
        <fullName evidence="6">Response regulator transcription factor</fullName>
    </submittedName>
</protein>
<dbReference type="InterPro" id="IPR058245">
    <property type="entry name" value="NreC/VraR/RcsB-like_REC"/>
</dbReference>
<dbReference type="InterPro" id="IPR051015">
    <property type="entry name" value="EvgA-like"/>
</dbReference>
<dbReference type="PROSITE" id="PS50043">
    <property type="entry name" value="HTH_LUXR_2"/>
    <property type="match status" value="1"/>
</dbReference>
<dbReference type="GO" id="GO:0006355">
    <property type="term" value="P:regulation of DNA-templated transcription"/>
    <property type="evidence" value="ECO:0007669"/>
    <property type="project" value="InterPro"/>
</dbReference>
<feature type="domain" description="HTH luxR-type" evidence="4">
    <location>
        <begin position="141"/>
        <end position="206"/>
    </location>
</feature>
<dbReference type="InterPro" id="IPR000792">
    <property type="entry name" value="Tscrpt_reg_LuxR_C"/>
</dbReference>
<dbReference type="PANTHER" id="PTHR45566">
    <property type="entry name" value="HTH-TYPE TRANSCRIPTIONAL REGULATOR YHJB-RELATED"/>
    <property type="match status" value="1"/>
</dbReference>
<keyword evidence="7" id="KW-1185">Reference proteome</keyword>
<dbReference type="SMART" id="SM00448">
    <property type="entry name" value="REC"/>
    <property type="match status" value="1"/>
</dbReference>
<keyword evidence="1 3" id="KW-0597">Phosphoprotein</keyword>
<dbReference type="Proteomes" id="UP000474175">
    <property type="component" value="Unassembled WGS sequence"/>
</dbReference>
<reference evidence="6 7" key="1">
    <citation type="submission" date="2020-02" db="EMBL/GenBank/DDBJ databases">
        <title>Draft genome sequence of two Spirosoma agri KCTC 52727 and Spirosoma terrae KCTC 52035.</title>
        <authorList>
            <person name="Rojas J."/>
            <person name="Ambika Manirajan B."/>
            <person name="Suarez C."/>
            <person name="Ratering S."/>
            <person name="Schnell S."/>
        </authorList>
    </citation>
    <scope>NUCLEOTIDE SEQUENCE [LARGE SCALE GENOMIC DNA]</scope>
    <source>
        <strain evidence="6 7">KCTC 52035</strain>
    </source>
</reference>
<dbReference type="GO" id="GO:0000160">
    <property type="term" value="P:phosphorelay signal transduction system"/>
    <property type="evidence" value="ECO:0007669"/>
    <property type="project" value="InterPro"/>
</dbReference>
<dbReference type="AlphaFoldDB" id="A0A6L9L4U7"/>
<dbReference type="Pfam" id="PF00196">
    <property type="entry name" value="GerE"/>
    <property type="match status" value="1"/>
</dbReference>
<dbReference type="SUPFAM" id="SSF52172">
    <property type="entry name" value="CheY-like"/>
    <property type="match status" value="1"/>
</dbReference>
<dbReference type="InterPro" id="IPR001789">
    <property type="entry name" value="Sig_transdc_resp-reg_receiver"/>
</dbReference>
<dbReference type="CDD" id="cd06170">
    <property type="entry name" value="LuxR_C_like"/>
    <property type="match status" value="1"/>
</dbReference>
<dbReference type="PROSITE" id="PS00622">
    <property type="entry name" value="HTH_LUXR_1"/>
    <property type="match status" value="1"/>
</dbReference>
<dbReference type="SUPFAM" id="SSF46894">
    <property type="entry name" value="C-terminal effector domain of the bipartite response regulators"/>
    <property type="match status" value="1"/>
</dbReference>
<feature type="modified residue" description="4-aspartylphosphate" evidence="3">
    <location>
        <position position="56"/>
    </location>
</feature>
<dbReference type="SMART" id="SM00421">
    <property type="entry name" value="HTH_LUXR"/>
    <property type="match status" value="1"/>
</dbReference>
<sequence>MTTSLASILIADDHRLFNDAVATMLRPMFKSIWQTFDGRDLLYAIQTHSPDLLLLDINLPNLNGIEAARILRRNTPSLKIILVTMYNHSHFVSEAKSIGLEGYLLKDSPSDVLIDGIKTVLSGGYFFDPKLQKQNNSTDDDFVKGFLLSRREKDVIKGLLAGKTSEQIANDLSIAYETVKSHRKNIYLKLGINSLVELIHISREQGWIN</sequence>
<dbReference type="PROSITE" id="PS50110">
    <property type="entry name" value="RESPONSE_REGULATORY"/>
    <property type="match status" value="1"/>
</dbReference>
<dbReference type="EMBL" id="JAAFZH010000004">
    <property type="protein sequence ID" value="NDU95504.1"/>
    <property type="molecule type" value="Genomic_DNA"/>
</dbReference>
<evidence type="ECO:0000256" key="1">
    <source>
        <dbReference type="ARBA" id="ARBA00022553"/>
    </source>
</evidence>
<dbReference type="GO" id="GO:0003677">
    <property type="term" value="F:DNA binding"/>
    <property type="evidence" value="ECO:0007669"/>
    <property type="project" value="UniProtKB-KW"/>
</dbReference>
<evidence type="ECO:0000256" key="2">
    <source>
        <dbReference type="ARBA" id="ARBA00023125"/>
    </source>
</evidence>
<evidence type="ECO:0000313" key="6">
    <source>
        <dbReference type="EMBL" id="NDU95504.1"/>
    </source>
</evidence>
<organism evidence="6 7">
    <name type="scientific">Spirosoma terrae</name>
    <dbReference type="NCBI Taxonomy" id="1968276"/>
    <lineage>
        <taxon>Bacteria</taxon>
        <taxon>Pseudomonadati</taxon>
        <taxon>Bacteroidota</taxon>
        <taxon>Cytophagia</taxon>
        <taxon>Cytophagales</taxon>
        <taxon>Cytophagaceae</taxon>
        <taxon>Spirosoma</taxon>
    </lineage>
</organism>
<comment type="caution">
    <text evidence="6">The sequence shown here is derived from an EMBL/GenBank/DDBJ whole genome shotgun (WGS) entry which is preliminary data.</text>
</comment>
<evidence type="ECO:0000259" key="4">
    <source>
        <dbReference type="PROSITE" id="PS50043"/>
    </source>
</evidence>
<dbReference type="RefSeq" id="WP_163947653.1">
    <property type="nucleotide sequence ID" value="NZ_JAAFZH010000004.1"/>
</dbReference>
<dbReference type="InterPro" id="IPR011006">
    <property type="entry name" value="CheY-like_superfamily"/>
</dbReference>
<evidence type="ECO:0000259" key="5">
    <source>
        <dbReference type="PROSITE" id="PS50110"/>
    </source>
</evidence>